<evidence type="ECO:0000313" key="2">
    <source>
        <dbReference type="Proteomes" id="UP001259832"/>
    </source>
</evidence>
<name>A0AAD9GRZ0_9STRA</name>
<dbReference type="EMBL" id="JASMQC010000008">
    <property type="protein sequence ID" value="KAK1943153.1"/>
    <property type="molecule type" value="Genomic_DNA"/>
</dbReference>
<proteinExistence type="predicted"/>
<protein>
    <submittedName>
        <fullName evidence="1">Uncharacterized protein</fullName>
    </submittedName>
</protein>
<comment type="caution">
    <text evidence="1">The sequence shown here is derived from an EMBL/GenBank/DDBJ whole genome shotgun (WGS) entry which is preliminary data.</text>
</comment>
<gene>
    <name evidence="1" type="ORF">P3T76_005790</name>
</gene>
<reference evidence="1" key="1">
    <citation type="submission" date="2023-08" db="EMBL/GenBank/DDBJ databases">
        <title>Reference Genome Resource for the Citrus Pathogen Phytophthora citrophthora.</title>
        <authorList>
            <person name="Moller H."/>
            <person name="Coetzee B."/>
            <person name="Rose L.J."/>
            <person name="Van Niekerk J.M."/>
        </authorList>
    </citation>
    <scope>NUCLEOTIDE SEQUENCE</scope>
    <source>
        <strain evidence="1">STE-U-9442</strain>
    </source>
</reference>
<organism evidence="1 2">
    <name type="scientific">Phytophthora citrophthora</name>
    <dbReference type="NCBI Taxonomy" id="4793"/>
    <lineage>
        <taxon>Eukaryota</taxon>
        <taxon>Sar</taxon>
        <taxon>Stramenopiles</taxon>
        <taxon>Oomycota</taxon>
        <taxon>Peronosporomycetes</taxon>
        <taxon>Peronosporales</taxon>
        <taxon>Peronosporaceae</taxon>
        <taxon>Phytophthora</taxon>
    </lineage>
</organism>
<keyword evidence="2" id="KW-1185">Reference proteome</keyword>
<dbReference type="Proteomes" id="UP001259832">
    <property type="component" value="Unassembled WGS sequence"/>
</dbReference>
<sequence length="360" mass="40356">MLHAQVDGGLMTLSPIELPVVHNDGVTARFVANVNTAGNRPMLTNVVQRNRRIYTVITVKLLRTGDVDSEGVALRSYSYLKEFGEWKTLTLPEKRRLATASTGSRQGRFDLVTQDGSVALELEVPTGTDAQTDYYLVKQVAVSIHLQELLQLHFQSLRPIQPLPEPAVRQACVISIAFRSIAGNLVTRCRVPGFIEVERQGDETTVVGASAEQDRPRQRTGIENFEIVTYQADCSSDQNTKVALPNDPGYAWLEVRSKDEEGSAKRSKLYFYAVALHYGTQRVPERGDLRELQFNWLPGVLESFPTLESRRRRCLKGNVRMVTSSNDGKLQELALVAQRLPASRLVRYAARVESYTRHEA</sequence>
<accession>A0AAD9GRZ0</accession>
<dbReference type="AlphaFoldDB" id="A0AAD9GRZ0"/>
<evidence type="ECO:0000313" key="1">
    <source>
        <dbReference type="EMBL" id="KAK1943153.1"/>
    </source>
</evidence>